<organism evidence="1 2">
    <name type="scientific">Racocetra persica</name>
    <dbReference type="NCBI Taxonomy" id="160502"/>
    <lineage>
        <taxon>Eukaryota</taxon>
        <taxon>Fungi</taxon>
        <taxon>Fungi incertae sedis</taxon>
        <taxon>Mucoromycota</taxon>
        <taxon>Glomeromycotina</taxon>
        <taxon>Glomeromycetes</taxon>
        <taxon>Diversisporales</taxon>
        <taxon>Gigasporaceae</taxon>
        <taxon>Racocetra</taxon>
    </lineage>
</organism>
<gene>
    <name evidence="1" type="ORF">RPERSI_LOCUS14578</name>
</gene>
<reference evidence="1" key="1">
    <citation type="submission" date="2021-06" db="EMBL/GenBank/DDBJ databases">
        <authorList>
            <person name="Kallberg Y."/>
            <person name="Tangrot J."/>
            <person name="Rosling A."/>
        </authorList>
    </citation>
    <scope>NUCLEOTIDE SEQUENCE</scope>
    <source>
        <strain evidence="1">MA461A</strain>
    </source>
</reference>
<evidence type="ECO:0000313" key="1">
    <source>
        <dbReference type="EMBL" id="CAG8754937.1"/>
    </source>
</evidence>
<sequence>KELGLDKCSKTKNLDDYITLYHNLEQYDLEAVRSLTKDELKDKLKVDPGSKMQVFRKDKSKNLINKEFGYLEEINNKQKNWIKI</sequence>
<feature type="non-terminal residue" evidence="1">
    <location>
        <position position="1"/>
    </location>
</feature>
<evidence type="ECO:0000313" key="2">
    <source>
        <dbReference type="Proteomes" id="UP000789920"/>
    </source>
</evidence>
<dbReference type="Proteomes" id="UP000789920">
    <property type="component" value="Unassembled WGS sequence"/>
</dbReference>
<proteinExistence type="predicted"/>
<comment type="caution">
    <text evidence="1">The sequence shown here is derived from an EMBL/GenBank/DDBJ whole genome shotgun (WGS) entry which is preliminary data.</text>
</comment>
<dbReference type="EMBL" id="CAJVQC010033819">
    <property type="protein sequence ID" value="CAG8754937.1"/>
    <property type="molecule type" value="Genomic_DNA"/>
</dbReference>
<accession>A0ACA9QMG2</accession>
<name>A0ACA9QMG2_9GLOM</name>
<protein>
    <submittedName>
        <fullName evidence="1">22847_t:CDS:1</fullName>
    </submittedName>
</protein>
<keyword evidence="2" id="KW-1185">Reference proteome</keyword>